<comment type="caution">
    <text evidence="1">The sequence shown here is derived from an EMBL/GenBank/DDBJ whole genome shotgun (WGS) entry which is preliminary data.</text>
</comment>
<dbReference type="Proteomes" id="UP000247485">
    <property type="component" value="Unassembled WGS sequence"/>
</dbReference>
<dbReference type="EMBL" id="QJJG01000004">
    <property type="protein sequence ID" value="PXW46980.1"/>
    <property type="molecule type" value="Genomic_DNA"/>
</dbReference>
<proteinExistence type="predicted"/>
<name>A0A318FTQ6_KLEOX</name>
<reference evidence="1 2" key="1">
    <citation type="submission" date="2018-05" db="EMBL/GenBank/DDBJ databases">
        <title>Freshwater and sediment microbial communities from various areas in North America, analyzing microbe dynamics in response to fracking.</title>
        <authorList>
            <person name="Lamendella R."/>
        </authorList>
    </citation>
    <scope>NUCLEOTIDE SEQUENCE [LARGE SCALE GENOMIC DNA]</scope>
    <source>
        <strain evidence="1 2">67</strain>
    </source>
</reference>
<protein>
    <submittedName>
        <fullName evidence="1">Uncharacterized protein</fullName>
    </submittedName>
</protein>
<gene>
    <name evidence="1" type="ORF">DET57_10438</name>
</gene>
<organism evidence="1 2">
    <name type="scientific">Klebsiella oxytoca</name>
    <dbReference type="NCBI Taxonomy" id="571"/>
    <lineage>
        <taxon>Bacteria</taxon>
        <taxon>Pseudomonadati</taxon>
        <taxon>Pseudomonadota</taxon>
        <taxon>Gammaproteobacteria</taxon>
        <taxon>Enterobacterales</taxon>
        <taxon>Enterobacteriaceae</taxon>
        <taxon>Klebsiella/Raoultella group</taxon>
        <taxon>Klebsiella</taxon>
    </lineage>
</organism>
<accession>A0A318FTQ6</accession>
<evidence type="ECO:0000313" key="1">
    <source>
        <dbReference type="EMBL" id="PXW46980.1"/>
    </source>
</evidence>
<dbReference type="AlphaFoldDB" id="A0A318FTQ6"/>
<sequence>MQFRIYTYKRDERFRSGDFATDDCAANQCSLKGTVSCARYKTTADVSDTFDNFARYIRHAFLYAPMTYNHAFPPEPHG</sequence>
<evidence type="ECO:0000313" key="2">
    <source>
        <dbReference type="Proteomes" id="UP000247485"/>
    </source>
</evidence>